<gene>
    <name evidence="1" type="ordered locus">Mnod_3814</name>
</gene>
<dbReference type="STRING" id="460265.Mnod_3814"/>
<dbReference type="Proteomes" id="UP000008207">
    <property type="component" value="Chromosome"/>
</dbReference>
<reference evidence="1 2" key="1">
    <citation type="submission" date="2009-01" db="EMBL/GenBank/DDBJ databases">
        <title>Complete sequence of chromosome of Methylobacterium nodulans ORS 2060.</title>
        <authorList>
            <consortium name="US DOE Joint Genome Institute"/>
            <person name="Lucas S."/>
            <person name="Copeland A."/>
            <person name="Lapidus A."/>
            <person name="Glavina del Rio T."/>
            <person name="Dalin E."/>
            <person name="Tice H."/>
            <person name="Bruce D."/>
            <person name="Goodwin L."/>
            <person name="Pitluck S."/>
            <person name="Sims D."/>
            <person name="Brettin T."/>
            <person name="Detter J.C."/>
            <person name="Han C."/>
            <person name="Larimer F."/>
            <person name="Land M."/>
            <person name="Hauser L."/>
            <person name="Kyrpides N."/>
            <person name="Ivanova N."/>
            <person name="Marx C.J."/>
            <person name="Richardson P."/>
        </authorList>
    </citation>
    <scope>NUCLEOTIDE SEQUENCE [LARGE SCALE GENOMIC DNA]</scope>
    <source>
        <strain evidence="2">LMG 21967 / CNCM I-2342 / ORS 2060</strain>
    </source>
</reference>
<evidence type="ECO:0000313" key="2">
    <source>
        <dbReference type="Proteomes" id="UP000008207"/>
    </source>
</evidence>
<protein>
    <submittedName>
        <fullName evidence="1">Uncharacterized protein</fullName>
    </submittedName>
</protein>
<organism evidence="1 2">
    <name type="scientific">Methylobacterium nodulans (strain LMG 21967 / CNCM I-2342 / ORS 2060)</name>
    <dbReference type="NCBI Taxonomy" id="460265"/>
    <lineage>
        <taxon>Bacteria</taxon>
        <taxon>Pseudomonadati</taxon>
        <taxon>Pseudomonadota</taxon>
        <taxon>Alphaproteobacteria</taxon>
        <taxon>Hyphomicrobiales</taxon>
        <taxon>Methylobacteriaceae</taxon>
        <taxon>Methylobacterium</taxon>
    </lineage>
</organism>
<name>B8IRH4_METNO</name>
<proteinExistence type="predicted"/>
<sequence>MKRERRTRSEIADMILEHLRSDPGGERVISFRFTPSHDYREFPGFVVNFQSGNDDEKLAVAHKIIKLIYRFYGRYDVRDFITH</sequence>
<dbReference type="EMBL" id="CP001349">
    <property type="protein sequence ID" value="ACL58714.1"/>
    <property type="molecule type" value="Genomic_DNA"/>
</dbReference>
<dbReference type="KEGG" id="mno:Mnod_3814"/>
<keyword evidence="2" id="KW-1185">Reference proteome</keyword>
<dbReference type="HOGENOM" id="CLU_193722_0_0_5"/>
<dbReference type="AlphaFoldDB" id="B8IRH4"/>
<evidence type="ECO:0000313" key="1">
    <source>
        <dbReference type="EMBL" id="ACL58714.1"/>
    </source>
</evidence>
<accession>B8IRH4</accession>